<proteinExistence type="predicted"/>
<gene>
    <name evidence="2" type="ORF">SAMEA1982600_00303</name>
</gene>
<protein>
    <submittedName>
        <fullName evidence="2">Uncharacterized protein</fullName>
    </submittedName>
</protein>
<accession>A0A157KCU3</accession>
<evidence type="ECO:0000256" key="1">
    <source>
        <dbReference type="SAM" id="MobiDB-lite"/>
    </source>
</evidence>
<dbReference type="OrthoDB" id="9066681at2"/>
<name>A0A157KCU3_9BORD</name>
<dbReference type="Proteomes" id="UP000077037">
    <property type="component" value="Unassembled WGS sequence"/>
</dbReference>
<sequence length="381" mass="43263">MSEYQYYEFAAIDRPLTRTEMAELRAVSTRAIISPSGFTNHYEWGDLKADPADWMRRYFDAFVYSANWCSCHLSLRLPKAVFRKVELNAFIRSAVLSIDTTDAHWIFSWTLEESEDYDRFSEDDGSGWMRRLIPLRDELMRGDLRPLYLGWLAAGDALHDDVLEPEVPAGLTDLSPAQQALVEFLEIGLDLLEAASMASAAATALQDETLPISTWLDTWQTTDMQDVLKTIVLGRGQEAERQVKSHYAAWLKAQHPASSGVPRRRVAELRELAQSAGERRRTREAEVHTKREAERRQKRDAELRRLMDTPDKYWQAASAQASRGSASGYEKTVSLLKVLAEGYALVAGPDAFERQLRRFLVPHAKRAALLRRLTEAGLWSG</sequence>
<dbReference type="EMBL" id="FKBS01000006">
    <property type="protein sequence ID" value="SAH82503.1"/>
    <property type="molecule type" value="Genomic_DNA"/>
</dbReference>
<organism evidence="2 3">
    <name type="scientific">Bordetella ansorpii</name>
    <dbReference type="NCBI Taxonomy" id="288768"/>
    <lineage>
        <taxon>Bacteria</taxon>
        <taxon>Pseudomonadati</taxon>
        <taxon>Pseudomonadota</taxon>
        <taxon>Betaproteobacteria</taxon>
        <taxon>Burkholderiales</taxon>
        <taxon>Alcaligenaceae</taxon>
        <taxon>Bordetella</taxon>
    </lineage>
</organism>
<reference evidence="2 3" key="1">
    <citation type="submission" date="2016-03" db="EMBL/GenBank/DDBJ databases">
        <authorList>
            <consortium name="Pathogen Informatics"/>
        </authorList>
    </citation>
    <scope>NUCLEOTIDE SEQUENCE [LARGE SCALE GENOMIC DNA]</scope>
    <source>
        <strain evidence="2 3">NCTC13364</strain>
    </source>
</reference>
<feature type="region of interest" description="Disordered" evidence="1">
    <location>
        <begin position="273"/>
        <end position="301"/>
    </location>
</feature>
<dbReference type="AlphaFoldDB" id="A0A157KCU3"/>
<dbReference type="RefSeq" id="WP_066406808.1">
    <property type="nucleotide sequence ID" value="NZ_FKBS01000006.1"/>
</dbReference>
<evidence type="ECO:0000313" key="3">
    <source>
        <dbReference type="Proteomes" id="UP000077037"/>
    </source>
</evidence>
<evidence type="ECO:0000313" key="2">
    <source>
        <dbReference type="EMBL" id="SAH82503.1"/>
    </source>
</evidence>